<dbReference type="OrthoDB" id="9553552at2"/>
<dbReference type="EMBL" id="QMDV01000002">
    <property type="protein sequence ID" value="RAU83047.1"/>
    <property type="molecule type" value="Genomic_DNA"/>
</dbReference>
<reference evidence="1 2" key="1">
    <citation type="submission" date="2018-06" db="EMBL/GenBank/DDBJ databases">
        <authorList>
            <person name="Liu Z.-W."/>
        </authorList>
    </citation>
    <scope>NUCLEOTIDE SEQUENCE [LARGE SCALE GENOMIC DNA]</scope>
    <source>
        <strain evidence="1 2">2b14</strain>
    </source>
</reference>
<evidence type="ECO:0000313" key="2">
    <source>
        <dbReference type="Proteomes" id="UP000251692"/>
    </source>
</evidence>
<reference evidence="1 2" key="2">
    <citation type="submission" date="2018-07" db="EMBL/GenBank/DDBJ databases">
        <title>Pontibacter sp. 2b14 genomic sequence and assembly.</title>
        <authorList>
            <person name="Du Z.-J."/>
        </authorList>
    </citation>
    <scope>NUCLEOTIDE SEQUENCE [LARGE SCALE GENOMIC DNA]</scope>
    <source>
        <strain evidence="1 2">2b14</strain>
    </source>
</reference>
<evidence type="ECO:0000313" key="1">
    <source>
        <dbReference type="EMBL" id="RAU83047.1"/>
    </source>
</evidence>
<proteinExistence type="predicted"/>
<protein>
    <submittedName>
        <fullName evidence="1">Uncharacterized protein</fullName>
    </submittedName>
</protein>
<dbReference type="Proteomes" id="UP000251692">
    <property type="component" value="Unassembled WGS sequence"/>
</dbReference>
<sequence length="377" mass="41159">MNKNLLLLLCCVQFLLIACEKEDAASKMKIKFSDPQAIIYKEAGANSTASNSTTTNASQADDASKLFQIDKQGNVTAVIEGVDVSLVYPFSDGLIIYLSSGEIYSVYLDNSYLQLPSNVGDFSGENDNGDLFFSNGYFLRKSSHAIEKVQTTLTMPYIQYVTGNFAILSGDNITQAFNTVSNERFNIGNCSSQLVALSRERALVKGCEGTSVMDMKTGSKSEADIFTMNGEAIYTGNGAIVLTPEAANMANIYDQGVYGLGFIDTNGKMVLLSNEGFKPGSMSCMNCGEPNTVLFASGNYYIVRELDKVSVVRKGDISKKVILTGYNVTSVSINNNKVYFIAEDKYGVRIAGVYNLLDNSTQMLETQEEFDRVFTLK</sequence>
<dbReference type="RefSeq" id="WP_112305197.1">
    <property type="nucleotide sequence ID" value="NZ_QMDV01000002.1"/>
</dbReference>
<comment type="caution">
    <text evidence="1">The sequence shown here is derived from an EMBL/GenBank/DDBJ whole genome shotgun (WGS) entry which is preliminary data.</text>
</comment>
<keyword evidence="2" id="KW-1185">Reference proteome</keyword>
<organism evidence="1 2">
    <name type="scientific">Pontibacter arcticus</name>
    <dbReference type="NCBI Taxonomy" id="2080288"/>
    <lineage>
        <taxon>Bacteria</taxon>
        <taxon>Pseudomonadati</taxon>
        <taxon>Bacteroidota</taxon>
        <taxon>Cytophagia</taxon>
        <taxon>Cytophagales</taxon>
        <taxon>Hymenobacteraceae</taxon>
        <taxon>Pontibacter</taxon>
    </lineage>
</organism>
<dbReference type="AlphaFoldDB" id="A0A364RFK4"/>
<gene>
    <name evidence="1" type="ORF">DP923_07390</name>
</gene>
<dbReference type="PROSITE" id="PS51257">
    <property type="entry name" value="PROKAR_LIPOPROTEIN"/>
    <property type="match status" value="1"/>
</dbReference>
<accession>A0A364RFK4</accession>
<name>A0A364RFK4_9BACT</name>